<gene>
    <name evidence="2" type="ORF">AMTR_s00144p00044640</name>
</gene>
<proteinExistence type="predicted"/>
<evidence type="ECO:0000313" key="3">
    <source>
        <dbReference type="Proteomes" id="UP000017836"/>
    </source>
</evidence>
<dbReference type="HOGENOM" id="CLU_2174414_0_0_1"/>
<keyword evidence="3" id="KW-1185">Reference proteome</keyword>
<sequence length="110" mass="12314">MPEQYKKNRKVRAIETTANSGKPQEDEIISTSDDSKKMKALIRGSATGNTEEEVTAEETQDSGIVFEIHVGFSTESDNKRQRTSRIPTNLSIARPGSHLYTKCHQRFNSA</sequence>
<feature type="region of interest" description="Disordered" evidence="1">
    <location>
        <begin position="1"/>
        <end position="34"/>
    </location>
</feature>
<dbReference type="EMBL" id="KI394342">
    <property type="protein sequence ID" value="ERN03650.1"/>
    <property type="molecule type" value="Genomic_DNA"/>
</dbReference>
<dbReference type="Gramene" id="ERN03650">
    <property type="protein sequence ID" value="ERN03650"/>
    <property type="gene ID" value="AMTR_s00144p00044640"/>
</dbReference>
<name>W1P9J1_AMBTC</name>
<dbReference type="AlphaFoldDB" id="W1P9J1"/>
<evidence type="ECO:0000256" key="1">
    <source>
        <dbReference type="SAM" id="MobiDB-lite"/>
    </source>
</evidence>
<dbReference type="Proteomes" id="UP000017836">
    <property type="component" value="Unassembled WGS sequence"/>
</dbReference>
<protein>
    <submittedName>
        <fullName evidence="2">Uncharacterized protein</fullName>
    </submittedName>
</protein>
<accession>W1P9J1</accession>
<reference evidence="3" key="1">
    <citation type="journal article" date="2013" name="Science">
        <title>The Amborella genome and the evolution of flowering plants.</title>
        <authorList>
            <consortium name="Amborella Genome Project"/>
        </authorList>
    </citation>
    <scope>NUCLEOTIDE SEQUENCE [LARGE SCALE GENOMIC DNA]</scope>
</reference>
<evidence type="ECO:0000313" key="2">
    <source>
        <dbReference type="EMBL" id="ERN03650.1"/>
    </source>
</evidence>
<organism evidence="2 3">
    <name type="scientific">Amborella trichopoda</name>
    <dbReference type="NCBI Taxonomy" id="13333"/>
    <lineage>
        <taxon>Eukaryota</taxon>
        <taxon>Viridiplantae</taxon>
        <taxon>Streptophyta</taxon>
        <taxon>Embryophyta</taxon>
        <taxon>Tracheophyta</taxon>
        <taxon>Spermatophyta</taxon>
        <taxon>Magnoliopsida</taxon>
        <taxon>Amborellales</taxon>
        <taxon>Amborellaceae</taxon>
        <taxon>Amborella</taxon>
    </lineage>
</organism>